<dbReference type="PIRSF" id="PIRSF001435">
    <property type="entry name" value="Nth"/>
    <property type="match status" value="1"/>
</dbReference>
<evidence type="ECO:0000256" key="7">
    <source>
        <dbReference type="ARBA" id="ARBA00023004"/>
    </source>
</evidence>
<organism evidence="12">
    <name type="scientific">Fervidicoccus fontis</name>
    <dbReference type="NCBI Taxonomy" id="683846"/>
    <lineage>
        <taxon>Archaea</taxon>
        <taxon>Thermoproteota</taxon>
        <taxon>Thermoprotei</taxon>
        <taxon>Fervidicoccales</taxon>
        <taxon>Fervidicoccaceae</taxon>
        <taxon>Fervidicoccus</taxon>
    </lineage>
</organism>
<dbReference type="PANTHER" id="PTHR10359">
    <property type="entry name" value="A/G-SPECIFIC ADENINE GLYCOSYLASE/ENDONUCLEASE III"/>
    <property type="match status" value="1"/>
</dbReference>
<dbReference type="SMART" id="SM00525">
    <property type="entry name" value="FES"/>
    <property type="match status" value="1"/>
</dbReference>
<gene>
    <name evidence="12" type="ORF">ENM78_01430</name>
</gene>
<dbReference type="InterPro" id="IPR023170">
    <property type="entry name" value="HhH_base_excis_C"/>
</dbReference>
<dbReference type="Pfam" id="PF00730">
    <property type="entry name" value="HhH-GPD"/>
    <property type="match status" value="1"/>
</dbReference>
<protein>
    <submittedName>
        <fullName evidence="12">Endonuclease III</fullName>
    </submittedName>
</protein>
<keyword evidence="8" id="KW-0411">Iron-sulfur</keyword>
<dbReference type="PROSITE" id="PS00764">
    <property type="entry name" value="ENDONUCLEASE_III_1"/>
    <property type="match status" value="1"/>
</dbReference>
<dbReference type="Gene3D" id="1.10.340.30">
    <property type="entry name" value="Hypothetical protein, domain 2"/>
    <property type="match status" value="1"/>
</dbReference>
<dbReference type="InterPro" id="IPR011257">
    <property type="entry name" value="DNA_glycosylase"/>
</dbReference>
<dbReference type="GO" id="GO:0051539">
    <property type="term" value="F:4 iron, 4 sulfur cluster binding"/>
    <property type="evidence" value="ECO:0007669"/>
    <property type="project" value="UniProtKB-KW"/>
</dbReference>
<comment type="caution">
    <text evidence="12">The sequence shown here is derived from an EMBL/GenBank/DDBJ whole genome shotgun (WGS) entry which is preliminary data.</text>
</comment>
<keyword evidence="12" id="KW-0255">Endonuclease</keyword>
<dbReference type="SMART" id="SM00478">
    <property type="entry name" value="ENDO3c"/>
    <property type="match status" value="1"/>
</dbReference>
<keyword evidence="3" id="KW-0004">4Fe-4S</keyword>
<keyword evidence="9" id="KW-0234">DNA repair</keyword>
<dbReference type="CDD" id="cd00056">
    <property type="entry name" value="ENDO3c"/>
    <property type="match status" value="1"/>
</dbReference>
<dbReference type="GO" id="GO:0046872">
    <property type="term" value="F:metal ion binding"/>
    <property type="evidence" value="ECO:0007669"/>
    <property type="project" value="UniProtKB-KW"/>
</dbReference>
<dbReference type="Gene3D" id="1.10.1670.10">
    <property type="entry name" value="Helix-hairpin-Helix base-excision DNA repair enzymes (C-terminal)"/>
    <property type="match status" value="1"/>
</dbReference>
<evidence type="ECO:0000256" key="8">
    <source>
        <dbReference type="ARBA" id="ARBA00023014"/>
    </source>
</evidence>
<dbReference type="GO" id="GO:0019104">
    <property type="term" value="F:DNA N-glycosylase activity"/>
    <property type="evidence" value="ECO:0007669"/>
    <property type="project" value="TreeGrafter"/>
</dbReference>
<keyword evidence="12" id="KW-0540">Nuclease</keyword>
<sequence>MSQSDRSIASRVTGDEVLRRLERAIRPKTEDYVVLVASDVDRSPFALLVATILSQNTNDRNSIKAYLSLRLRIGISPEDIARASEQELTDAIRVAGLATRKAKTLKSLASRVMEAGGERVLVAMEPFKLREFLLSVPGVGQKTADVFLSFYRRAPVFAVDTHAARIARRWGLVGERASYEEISQKLLEFFGPERAEEAHRMLIALGRAYCAARKPKCSSCPLADVCPWPHRCP</sequence>
<evidence type="ECO:0000256" key="1">
    <source>
        <dbReference type="ARBA" id="ARBA00001966"/>
    </source>
</evidence>
<dbReference type="PANTHER" id="PTHR10359:SF18">
    <property type="entry name" value="ENDONUCLEASE III"/>
    <property type="match status" value="1"/>
</dbReference>
<comment type="similarity">
    <text evidence="2">Belongs to the Nth/MutY family.</text>
</comment>
<dbReference type="SUPFAM" id="SSF48150">
    <property type="entry name" value="DNA-glycosylase"/>
    <property type="match status" value="1"/>
</dbReference>
<evidence type="ECO:0000259" key="11">
    <source>
        <dbReference type="SMART" id="SM00478"/>
    </source>
</evidence>
<keyword evidence="7" id="KW-0408">Iron</keyword>
<evidence type="ECO:0000256" key="4">
    <source>
        <dbReference type="ARBA" id="ARBA00022723"/>
    </source>
</evidence>
<dbReference type="InterPro" id="IPR003265">
    <property type="entry name" value="HhH-GPD_domain"/>
</dbReference>
<comment type="cofactor">
    <cofactor evidence="1">
        <name>[4Fe-4S] cluster</name>
        <dbReference type="ChEBI" id="CHEBI:49883"/>
    </cofactor>
</comment>
<feature type="domain" description="HhH-GPD" evidence="11">
    <location>
        <begin position="53"/>
        <end position="208"/>
    </location>
</feature>
<keyword evidence="10" id="KW-0326">Glycosidase</keyword>
<evidence type="ECO:0000256" key="2">
    <source>
        <dbReference type="ARBA" id="ARBA00008343"/>
    </source>
</evidence>
<name>A0A7J3ZJ14_9CREN</name>
<keyword evidence="4" id="KW-0479">Metal-binding</keyword>
<evidence type="ECO:0000256" key="6">
    <source>
        <dbReference type="ARBA" id="ARBA00022801"/>
    </source>
</evidence>
<dbReference type="InterPro" id="IPR003651">
    <property type="entry name" value="Endonuclease3_FeS-loop_motif"/>
</dbReference>
<proteinExistence type="inferred from homology"/>
<evidence type="ECO:0000313" key="12">
    <source>
        <dbReference type="EMBL" id="HHQ80116.1"/>
    </source>
</evidence>
<keyword evidence="6" id="KW-0378">Hydrolase</keyword>
<evidence type="ECO:0000256" key="10">
    <source>
        <dbReference type="ARBA" id="ARBA00023295"/>
    </source>
</evidence>
<dbReference type="EMBL" id="DRZC01000019">
    <property type="protein sequence ID" value="HHQ80116.1"/>
    <property type="molecule type" value="Genomic_DNA"/>
</dbReference>
<evidence type="ECO:0000256" key="5">
    <source>
        <dbReference type="ARBA" id="ARBA00022763"/>
    </source>
</evidence>
<dbReference type="Pfam" id="PF10576">
    <property type="entry name" value="EndIII_4Fe-2S"/>
    <property type="match status" value="1"/>
</dbReference>
<evidence type="ECO:0000256" key="9">
    <source>
        <dbReference type="ARBA" id="ARBA00023204"/>
    </source>
</evidence>
<accession>A0A7J3ZJ14</accession>
<dbReference type="GO" id="GO:0006285">
    <property type="term" value="P:base-excision repair, AP site formation"/>
    <property type="evidence" value="ECO:0007669"/>
    <property type="project" value="TreeGrafter"/>
</dbReference>
<keyword evidence="5" id="KW-0227">DNA damage</keyword>
<dbReference type="GO" id="GO:0004519">
    <property type="term" value="F:endonuclease activity"/>
    <property type="evidence" value="ECO:0007669"/>
    <property type="project" value="UniProtKB-KW"/>
</dbReference>
<dbReference type="InterPro" id="IPR004035">
    <property type="entry name" value="Endouclease-III_FeS-bd_BS"/>
</dbReference>
<dbReference type="AlphaFoldDB" id="A0A7J3ZJ14"/>
<evidence type="ECO:0000256" key="3">
    <source>
        <dbReference type="ARBA" id="ARBA00022485"/>
    </source>
</evidence>
<reference evidence="12" key="1">
    <citation type="journal article" date="2020" name="mSystems">
        <title>Genome- and Community-Level Interaction Insights into Carbon Utilization and Element Cycling Functions of Hydrothermarchaeota in Hydrothermal Sediment.</title>
        <authorList>
            <person name="Zhou Z."/>
            <person name="Liu Y."/>
            <person name="Xu W."/>
            <person name="Pan J."/>
            <person name="Luo Z.H."/>
            <person name="Li M."/>
        </authorList>
    </citation>
    <scope>NUCLEOTIDE SEQUENCE [LARGE SCALE GENOMIC DNA]</scope>
    <source>
        <strain evidence="12">SpSt-1116</strain>
    </source>
</reference>